<keyword evidence="2" id="KW-1185">Reference proteome</keyword>
<name>A0A0M8NQM2_9EURO</name>
<protein>
    <submittedName>
        <fullName evidence="1">Uncharacterized protein</fullName>
    </submittedName>
</protein>
<gene>
    <name evidence="1" type="ORF">ACN38_g12498</name>
</gene>
<dbReference type="OrthoDB" id="3796275at2759"/>
<dbReference type="Proteomes" id="UP000037696">
    <property type="component" value="Unassembled WGS sequence"/>
</dbReference>
<comment type="caution">
    <text evidence="1">The sequence shown here is derived from an EMBL/GenBank/DDBJ whole genome shotgun (WGS) entry which is preliminary data.</text>
</comment>
<accession>A0A0M8NQM2</accession>
<sequence length="226" mass="26048">MIELDKEEKERRRERDYLTQINPRLPLKMHHPLAKTRTGLLKKRRPPKLAAKRSANFLRIQFGSNSESIRFNLLYFTRNPYVSVPWVKEHNFTTHQHQVPTFAIISYIYATPVRGCPPPTEDIVHPGSIKSLVSLGAFLSLFRRGGDIAPGLLSQAHDRPYHMRRLLAQPIQYMLELDVKFGWLSTYHQSICLRQTCFCKAVLLFSGQFGKRPRSCGKLDTCQSVG</sequence>
<evidence type="ECO:0000313" key="1">
    <source>
        <dbReference type="EMBL" id="KOS36738.1"/>
    </source>
</evidence>
<proteinExistence type="predicted"/>
<evidence type="ECO:0000313" key="2">
    <source>
        <dbReference type="Proteomes" id="UP000037696"/>
    </source>
</evidence>
<dbReference type="EMBL" id="LHQQ01000398">
    <property type="protein sequence ID" value="KOS36738.1"/>
    <property type="molecule type" value="Genomic_DNA"/>
</dbReference>
<reference evidence="1 2" key="1">
    <citation type="submission" date="2015-08" db="EMBL/GenBank/DDBJ databases">
        <title>Genome sequencing of Penicillium nordicum.</title>
        <authorList>
            <person name="Nguyen H.D."/>
            <person name="Seifert K.A."/>
        </authorList>
    </citation>
    <scope>NUCLEOTIDE SEQUENCE [LARGE SCALE GENOMIC DNA]</scope>
    <source>
        <strain evidence="1 2">DAOMC 185683</strain>
    </source>
</reference>
<dbReference type="AlphaFoldDB" id="A0A0M8NQM2"/>
<organism evidence="1 2">
    <name type="scientific">Penicillium nordicum</name>
    <dbReference type="NCBI Taxonomy" id="229535"/>
    <lineage>
        <taxon>Eukaryota</taxon>
        <taxon>Fungi</taxon>
        <taxon>Dikarya</taxon>
        <taxon>Ascomycota</taxon>
        <taxon>Pezizomycotina</taxon>
        <taxon>Eurotiomycetes</taxon>
        <taxon>Eurotiomycetidae</taxon>
        <taxon>Eurotiales</taxon>
        <taxon>Aspergillaceae</taxon>
        <taxon>Penicillium</taxon>
    </lineage>
</organism>